<feature type="transmembrane region" description="Helical" evidence="2">
    <location>
        <begin position="31"/>
        <end position="48"/>
    </location>
</feature>
<gene>
    <name evidence="3" type="ORF">A3K06_02960</name>
</gene>
<dbReference type="AlphaFoldDB" id="A0A1F5NBX3"/>
<proteinExistence type="predicted"/>
<evidence type="ECO:0000256" key="2">
    <source>
        <dbReference type="SAM" id="Phobius"/>
    </source>
</evidence>
<keyword evidence="1" id="KW-0175">Coiled coil</keyword>
<accession>A0A1F5NBX3</accession>
<protein>
    <recommendedName>
        <fullName evidence="5">Cell division protein FtsL</fullName>
    </recommendedName>
</protein>
<evidence type="ECO:0000256" key="1">
    <source>
        <dbReference type="SAM" id="Coils"/>
    </source>
</evidence>
<sequence>MGRYFALTLGLASQAVKSKPKTKSFAAAPNFGHWVFILLVLFSVAYLVQVNGSSTKGYEISRLEQRLAELREANKRLELETASLKSIQHIEENVQHLNLVPSGKVRYLGDSDFALGSKDL</sequence>
<feature type="coiled-coil region" evidence="1">
    <location>
        <begin position="60"/>
        <end position="87"/>
    </location>
</feature>
<keyword evidence="2" id="KW-0472">Membrane</keyword>
<evidence type="ECO:0000313" key="3">
    <source>
        <dbReference type="EMBL" id="OGE75125.1"/>
    </source>
</evidence>
<evidence type="ECO:0008006" key="5">
    <source>
        <dbReference type="Google" id="ProtNLM"/>
    </source>
</evidence>
<keyword evidence="2" id="KW-1133">Transmembrane helix</keyword>
<dbReference type="EMBL" id="MFEG01000034">
    <property type="protein sequence ID" value="OGE75125.1"/>
    <property type="molecule type" value="Genomic_DNA"/>
</dbReference>
<organism evidence="3 4">
    <name type="scientific">Candidatus Doudnabacteria bacterium RIFCSPHIGHO2_01_52_17</name>
    <dbReference type="NCBI Taxonomy" id="1817820"/>
    <lineage>
        <taxon>Bacteria</taxon>
        <taxon>Candidatus Doudnaibacteriota</taxon>
    </lineage>
</organism>
<keyword evidence="2" id="KW-0812">Transmembrane</keyword>
<comment type="caution">
    <text evidence="3">The sequence shown here is derived from an EMBL/GenBank/DDBJ whole genome shotgun (WGS) entry which is preliminary data.</text>
</comment>
<reference evidence="3 4" key="1">
    <citation type="journal article" date="2016" name="Nat. Commun.">
        <title>Thousands of microbial genomes shed light on interconnected biogeochemical processes in an aquifer system.</title>
        <authorList>
            <person name="Anantharaman K."/>
            <person name="Brown C.T."/>
            <person name="Hug L.A."/>
            <person name="Sharon I."/>
            <person name="Castelle C.J."/>
            <person name="Probst A.J."/>
            <person name="Thomas B.C."/>
            <person name="Singh A."/>
            <person name="Wilkins M.J."/>
            <person name="Karaoz U."/>
            <person name="Brodie E.L."/>
            <person name="Williams K.H."/>
            <person name="Hubbard S.S."/>
            <person name="Banfield J.F."/>
        </authorList>
    </citation>
    <scope>NUCLEOTIDE SEQUENCE [LARGE SCALE GENOMIC DNA]</scope>
</reference>
<evidence type="ECO:0000313" key="4">
    <source>
        <dbReference type="Proteomes" id="UP000176547"/>
    </source>
</evidence>
<name>A0A1F5NBX3_9BACT</name>
<dbReference type="Proteomes" id="UP000176547">
    <property type="component" value="Unassembled WGS sequence"/>
</dbReference>